<keyword evidence="7" id="KW-0833">Ubl conjugation pathway</keyword>
<dbReference type="OrthoDB" id="1431934at2759"/>
<keyword evidence="4" id="KW-0479">Metal-binding</keyword>
<feature type="domain" description="RING-type" evidence="10">
    <location>
        <begin position="294"/>
        <end position="511"/>
    </location>
</feature>
<feature type="compositionally biased region" description="Basic and acidic residues" evidence="9">
    <location>
        <begin position="83"/>
        <end position="96"/>
    </location>
</feature>
<evidence type="ECO:0000259" key="10">
    <source>
        <dbReference type="PROSITE" id="PS51873"/>
    </source>
</evidence>
<dbReference type="EC" id="2.3.2.31" evidence="2"/>
<dbReference type="PROSITE" id="PS51873">
    <property type="entry name" value="TRIAD"/>
    <property type="match status" value="1"/>
</dbReference>
<dbReference type="Gene3D" id="3.30.40.10">
    <property type="entry name" value="Zinc/RING finger domain, C3HC4 (zinc finger)"/>
    <property type="match status" value="1"/>
</dbReference>
<dbReference type="GO" id="GO:0016567">
    <property type="term" value="P:protein ubiquitination"/>
    <property type="evidence" value="ECO:0007669"/>
    <property type="project" value="InterPro"/>
</dbReference>
<dbReference type="SMART" id="SM00647">
    <property type="entry name" value="IBR"/>
    <property type="match status" value="2"/>
</dbReference>
<name>A0A0B7FMW0_THACB</name>
<feature type="compositionally biased region" description="Polar residues" evidence="9">
    <location>
        <begin position="166"/>
        <end position="190"/>
    </location>
</feature>
<dbReference type="PANTHER" id="PTHR11685">
    <property type="entry name" value="RBR FAMILY RING FINGER AND IBR DOMAIN-CONTAINING"/>
    <property type="match status" value="1"/>
</dbReference>
<dbReference type="EMBL" id="LN679103">
    <property type="protein sequence ID" value="CEL59291.1"/>
    <property type="molecule type" value="Genomic_DNA"/>
</dbReference>
<dbReference type="SUPFAM" id="SSF57850">
    <property type="entry name" value="RING/U-box"/>
    <property type="match status" value="3"/>
</dbReference>
<dbReference type="InterPro" id="IPR031127">
    <property type="entry name" value="E3_UB_ligase_RBR"/>
</dbReference>
<dbReference type="Gene3D" id="1.20.120.1750">
    <property type="match status" value="1"/>
</dbReference>
<feature type="compositionally biased region" description="Polar residues" evidence="9">
    <location>
        <begin position="28"/>
        <end position="48"/>
    </location>
</feature>
<organism evidence="11 12">
    <name type="scientific">Thanatephorus cucumeris (strain AG1-IB / isolate 7/3/14)</name>
    <name type="common">Lettuce bottom rot fungus</name>
    <name type="synonym">Rhizoctonia solani</name>
    <dbReference type="NCBI Taxonomy" id="1108050"/>
    <lineage>
        <taxon>Eukaryota</taxon>
        <taxon>Fungi</taxon>
        <taxon>Dikarya</taxon>
        <taxon>Basidiomycota</taxon>
        <taxon>Agaricomycotina</taxon>
        <taxon>Agaricomycetes</taxon>
        <taxon>Cantharellales</taxon>
        <taxon>Ceratobasidiaceae</taxon>
        <taxon>Rhizoctonia</taxon>
        <taxon>Rhizoctonia solani AG-1</taxon>
    </lineage>
</organism>
<keyword evidence="8" id="KW-0862">Zinc</keyword>
<feature type="region of interest" description="Disordered" evidence="9">
    <location>
        <begin position="166"/>
        <end position="242"/>
    </location>
</feature>
<reference evidence="11 12" key="1">
    <citation type="submission" date="2014-11" db="EMBL/GenBank/DDBJ databases">
        <authorList>
            <person name="Wibberg Daniel"/>
        </authorList>
    </citation>
    <scope>NUCLEOTIDE SEQUENCE [LARGE SCALE GENOMIC DNA]</scope>
    <source>
        <strain evidence="11">Rhizoctonia solani AG1-IB 7/3/14</strain>
    </source>
</reference>
<dbReference type="InterPro" id="IPR002867">
    <property type="entry name" value="IBR_dom"/>
</dbReference>
<proteinExistence type="predicted"/>
<evidence type="ECO:0000256" key="4">
    <source>
        <dbReference type="ARBA" id="ARBA00022723"/>
    </source>
</evidence>
<comment type="catalytic activity">
    <reaction evidence="1">
        <text>[E2 ubiquitin-conjugating enzyme]-S-ubiquitinyl-L-cysteine + [acceptor protein]-L-lysine = [E2 ubiquitin-conjugating enzyme]-L-cysteine + [acceptor protein]-N(6)-ubiquitinyl-L-lysine.</text>
        <dbReference type="EC" id="2.3.2.31"/>
    </reaction>
</comment>
<dbReference type="InterPro" id="IPR044066">
    <property type="entry name" value="TRIAD_supradom"/>
</dbReference>
<keyword evidence="6" id="KW-0863">Zinc-finger</keyword>
<evidence type="ECO:0000256" key="8">
    <source>
        <dbReference type="ARBA" id="ARBA00022833"/>
    </source>
</evidence>
<dbReference type="InterPro" id="IPR013083">
    <property type="entry name" value="Znf_RING/FYVE/PHD"/>
</dbReference>
<feature type="region of interest" description="Disordered" evidence="9">
    <location>
        <begin position="1"/>
        <end position="148"/>
    </location>
</feature>
<protein>
    <recommendedName>
        <fullName evidence="2">RBR-type E3 ubiquitin transferase</fullName>
        <ecNumber evidence="2">2.3.2.31</ecNumber>
    </recommendedName>
</protein>
<keyword evidence="12" id="KW-1185">Reference proteome</keyword>
<sequence length="524" mass="57200">MALRSAPSASYSGFPQMSMPAMGFARAGSSSIVSRQQPVSSAFNGPSDSRSHGQESYRVPTAQAASPPPSNRPPYSAFATSRNEFHNAPRQSREDPGSSWAPSSSSTGPPANPFTTASASVSPKAARRSELAAPYGGNTYGSSPNMYTKAPNAQIAAAQAARNLYTHQSSPTPAQTIAPSSLTSGSTNTIPKPWEMPSPSPSVSISPNKRSPSPPSRFETSSTASRTIHPGRNLSRDNFGAPAIHQERIIDTSGDYYSHHSGQIPTTPSQPLIIPASALVPIDVTPNPSNSTREMQMCVVCFEQGPGVRFASRSPTAFCQHGATVCVSCLEQHILIAIHKSRSIGIRCPHEGCGKMLEYQDIYCSVRDWGMLAYYEQLLIRREMDNTEQFVWCKNPICTSGQVHKPGPHQPIVTCNTCRQRSCYVHDRPWHEGLSCAQFDVKLQKYEEQDRATRTYLVKNTKSCPKCKSKIERNGGCDHMTCQRPGGCGHEFCWECFGDGNSHKAGCSHSQPRIRRRARTIRHI</sequence>
<evidence type="ECO:0000256" key="3">
    <source>
        <dbReference type="ARBA" id="ARBA00022679"/>
    </source>
</evidence>
<keyword evidence="3" id="KW-0808">Transferase</keyword>
<dbReference type="Proteomes" id="UP000059188">
    <property type="component" value="Unassembled WGS sequence"/>
</dbReference>
<dbReference type="STRING" id="1108050.A0A0B7FMW0"/>
<accession>A0A0B7FMW0</accession>
<gene>
    <name evidence="11" type="ORF">RSOLAG1IB_03224</name>
</gene>
<evidence type="ECO:0000313" key="12">
    <source>
        <dbReference type="Proteomes" id="UP000059188"/>
    </source>
</evidence>
<evidence type="ECO:0000256" key="6">
    <source>
        <dbReference type="ARBA" id="ARBA00022771"/>
    </source>
</evidence>
<evidence type="ECO:0000313" key="11">
    <source>
        <dbReference type="EMBL" id="CEL59291.1"/>
    </source>
</evidence>
<evidence type="ECO:0000256" key="5">
    <source>
        <dbReference type="ARBA" id="ARBA00022737"/>
    </source>
</evidence>
<evidence type="ECO:0000256" key="7">
    <source>
        <dbReference type="ARBA" id="ARBA00022786"/>
    </source>
</evidence>
<feature type="compositionally biased region" description="Low complexity" evidence="9">
    <location>
        <begin position="97"/>
        <end position="109"/>
    </location>
</feature>
<keyword evidence="5" id="KW-0677">Repeat</keyword>
<evidence type="ECO:0000256" key="9">
    <source>
        <dbReference type="SAM" id="MobiDB-lite"/>
    </source>
</evidence>
<feature type="compositionally biased region" description="Low complexity" evidence="9">
    <location>
        <begin position="201"/>
        <end position="211"/>
    </location>
</feature>
<dbReference type="AlphaFoldDB" id="A0A0B7FMW0"/>
<dbReference type="GO" id="GO:0008270">
    <property type="term" value="F:zinc ion binding"/>
    <property type="evidence" value="ECO:0007669"/>
    <property type="project" value="UniProtKB-KW"/>
</dbReference>
<dbReference type="GO" id="GO:0061630">
    <property type="term" value="F:ubiquitin protein ligase activity"/>
    <property type="evidence" value="ECO:0007669"/>
    <property type="project" value="UniProtKB-EC"/>
</dbReference>
<dbReference type="Pfam" id="PF01485">
    <property type="entry name" value="IBR"/>
    <property type="match status" value="1"/>
</dbReference>
<dbReference type="Pfam" id="PF22191">
    <property type="entry name" value="IBR_1"/>
    <property type="match status" value="1"/>
</dbReference>
<evidence type="ECO:0000256" key="2">
    <source>
        <dbReference type="ARBA" id="ARBA00012251"/>
    </source>
</evidence>
<evidence type="ECO:0000256" key="1">
    <source>
        <dbReference type="ARBA" id="ARBA00001798"/>
    </source>
</evidence>
<dbReference type="CDD" id="cd20335">
    <property type="entry name" value="BRcat_RBR"/>
    <property type="match status" value="1"/>
</dbReference>